<protein>
    <recommendedName>
        <fullName evidence="9">TRAP transporter small permease protein</fullName>
    </recommendedName>
</protein>
<comment type="similarity">
    <text evidence="8 9">Belongs to the TRAP transporter small permease family.</text>
</comment>
<keyword evidence="5 9" id="KW-0812">Transmembrane</keyword>
<dbReference type="InterPro" id="IPR055348">
    <property type="entry name" value="DctQ"/>
</dbReference>
<evidence type="ECO:0000256" key="1">
    <source>
        <dbReference type="ARBA" id="ARBA00004429"/>
    </source>
</evidence>
<keyword evidence="2 9" id="KW-0813">Transport</keyword>
<evidence type="ECO:0000256" key="8">
    <source>
        <dbReference type="ARBA" id="ARBA00038436"/>
    </source>
</evidence>
<keyword evidence="4 9" id="KW-0997">Cell inner membrane</keyword>
<dbReference type="Pfam" id="PF04290">
    <property type="entry name" value="DctQ"/>
    <property type="match status" value="1"/>
</dbReference>
<dbReference type="PANTHER" id="PTHR35011:SF2">
    <property type="entry name" value="2,3-DIKETO-L-GULONATE TRAP TRANSPORTER SMALL PERMEASE PROTEIN YIAM"/>
    <property type="match status" value="1"/>
</dbReference>
<keyword evidence="3" id="KW-1003">Cell membrane</keyword>
<feature type="transmembrane region" description="Helical" evidence="9">
    <location>
        <begin position="127"/>
        <end position="151"/>
    </location>
</feature>
<dbReference type="GO" id="GO:0015740">
    <property type="term" value="P:C4-dicarboxylate transport"/>
    <property type="evidence" value="ECO:0007669"/>
    <property type="project" value="TreeGrafter"/>
</dbReference>
<evidence type="ECO:0000256" key="7">
    <source>
        <dbReference type="ARBA" id="ARBA00023136"/>
    </source>
</evidence>
<dbReference type="OrthoDB" id="4964541at2"/>
<dbReference type="GO" id="GO:0022857">
    <property type="term" value="F:transmembrane transporter activity"/>
    <property type="evidence" value="ECO:0007669"/>
    <property type="project" value="UniProtKB-UniRule"/>
</dbReference>
<accession>A0A521FJW4</accession>
<dbReference type="PANTHER" id="PTHR35011">
    <property type="entry name" value="2,3-DIKETO-L-GULONATE TRAP TRANSPORTER SMALL PERMEASE PROTEIN YIAM"/>
    <property type="match status" value="1"/>
</dbReference>
<comment type="subcellular location">
    <subcellularLocation>
        <location evidence="1 9">Cell inner membrane</location>
        <topology evidence="1 9">Multi-pass membrane protein</topology>
    </subcellularLocation>
</comment>
<dbReference type="InterPro" id="IPR007387">
    <property type="entry name" value="TRAP_DctQ"/>
</dbReference>
<feature type="transmembrane region" description="Helical" evidence="9">
    <location>
        <begin position="12"/>
        <end position="37"/>
    </location>
</feature>
<evidence type="ECO:0000256" key="4">
    <source>
        <dbReference type="ARBA" id="ARBA00022519"/>
    </source>
</evidence>
<dbReference type="RefSeq" id="WP_142664664.1">
    <property type="nucleotide sequence ID" value="NZ_FXTK01000024.1"/>
</dbReference>
<feature type="transmembrane region" description="Helical" evidence="9">
    <location>
        <begin position="86"/>
        <end position="107"/>
    </location>
</feature>
<reference evidence="11 12" key="1">
    <citation type="submission" date="2017-05" db="EMBL/GenBank/DDBJ databases">
        <authorList>
            <person name="Varghese N."/>
            <person name="Submissions S."/>
        </authorList>
    </citation>
    <scope>NUCLEOTIDE SEQUENCE [LARGE SCALE GENOMIC DNA]</scope>
    <source>
        <strain evidence="11 12">DSM 100094</strain>
    </source>
</reference>
<dbReference type="EMBL" id="FXTK01000024">
    <property type="protein sequence ID" value="SMO96389.1"/>
    <property type="molecule type" value="Genomic_DNA"/>
</dbReference>
<evidence type="ECO:0000256" key="3">
    <source>
        <dbReference type="ARBA" id="ARBA00022475"/>
    </source>
</evidence>
<evidence type="ECO:0000256" key="2">
    <source>
        <dbReference type="ARBA" id="ARBA00022448"/>
    </source>
</evidence>
<dbReference type="GO" id="GO:0005886">
    <property type="term" value="C:plasma membrane"/>
    <property type="evidence" value="ECO:0007669"/>
    <property type="project" value="UniProtKB-SubCell"/>
</dbReference>
<sequence>MAAFSKFYLALLRWIVIACMFGILFLIFASVVLRYAFNMGIYLSEGLSGLMYVWMTFVGALLVLYERGHIGVEMLVCRLPVPLRKLAFAVTHAVMLYVTWLLLTGSWQQMMINLHVFSPATRLPIGLMYAAGVFFAAASALFLIWQLIALVTGRLSDANLIVAAGEDEDEAARLMANGVSK</sequence>
<gene>
    <name evidence="11" type="ORF">SAMN06265221_12442</name>
</gene>
<evidence type="ECO:0000256" key="6">
    <source>
        <dbReference type="ARBA" id="ARBA00022989"/>
    </source>
</evidence>
<organism evidence="11 12">
    <name type="scientific">Paracoccus laeviglucosivorans</name>
    <dbReference type="NCBI Taxonomy" id="1197861"/>
    <lineage>
        <taxon>Bacteria</taxon>
        <taxon>Pseudomonadati</taxon>
        <taxon>Pseudomonadota</taxon>
        <taxon>Alphaproteobacteria</taxon>
        <taxon>Rhodobacterales</taxon>
        <taxon>Paracoccaceae</taxon>
        <taxon>Paracoccus</taxon>
    </lineage>
</organism>
<evidence type="ECO:0000313" key="11">
    <source>
        <dbReference type="EMBL" id="SMO96389.1"/>
    </source>
</evidence>
<comment type="function">
    <text evidence="9">Part of the tripartite ATP-independent periplasmic (TRAP) transport system.</text>
</comment>
<dbReference type="Proteomes" id="UP000319014">
    <property type="component" value="Unassembled WGS sequence"/>
</dbReference>
<evidence type="ECO:0000259" key="10">
    <source>
        <dbReference type="Pfam" id="PF04290"/>
    </source>
</evidence>
<keyword evidence="6 9" id="KW-1133">Transmembrane helix</keyword>
<keyword evidence="7 9" id="KW-0472">Membrane</keyword>
<feature type="transmembrane region" description="Helical" evidence="9">
    <location>
        <begin position="49"/>
        <end position="65"/>
    </location>
</feature>
<keyword evidence="12" id="KW-1185">Reference proteome</keyword>
<evidence type="ECO:0000313" key="12">
    <source>
        <dbReference type="Proteomes" id="UP000319014"/>
    </source>
</evidence>
<evidence type="ECO:0000256" key="5">
    <source>
        <dbReference type="ARBA" id="ARBA00022692"/>
    </source>
</evidence>
<proteinExistence type="inferred from homology"/>
<name>A0A521FJW4_9RHOB</name>
<dbReference type="AlphaFoldDB" id="A0A521FJW4"/>
<evidence type="ECO:0000256" key="9">
    <source>
        <dbReference type="RuleBase" id="RU369079"/>
    </source>
</evidence>
<comment type="subunit">
    <text evidence="9">The complex comprises the extracytoplasmic solute receptor protein and the two transmembrane proteins.</text>
</comment>
<feature type="domain" description="Tripartite ATP-independent periplasmic transporters DctQ component" evidence="10">
    <location>
        <begin position="24"/>
        <end position="151"/>
    </location>
</feature>